<reference evidence="3" key="1">
    <citation type="submission" date="2016-06" db="UniProtKB">
        <authorList>
            <consortium name="WormBaseParasite"/>
        </authorList>
    </citation>
    <scope>IDENTIFICATION</scope>
</reference>
<protein>
    <submittedName>
        <fullName evidence="3">RebB like protein</fullName>
    </submittedName>
</protein>
<evidence type="ECO:0000313" key="1">
    <source>
        <dbReference type="EMBL" id="VDP85803.1"/>
    </source>
</evidence>
<name>A0A183ARV2_9TREM</name>
<sequence length="39" mass="3839">MATLNILNNPNVVAAIVSAAAGAASNQPAYSNVGVSQCH</sequence>
<dbReference type="EMBL" id="UZAN01047808">
    <property type="protein sequence ID" value="VDP85803.1"/>
    <property type="molecule type" value="Genomic_DNA"/>
</dbReference>
<organism evidence="3">
    <name type="scientific">Echinostoma caproni</name>
    <dbReference type="NCBI Taxonomy" id="27848"/>
    <lineage>
        <taxon>Eukaryota</taxon>
        <taxon>Metazoa</taxon>
        <taxon>Spiralia</taxon>
        <taxon>Lophotrochozoa</taxon>
        <taxon>Platyhelminthes</taxon>
        <taxon>Trematoda</taxon>
        <taxon>Digenea</taxon>
        <taxon>Plagiorchiida</taxon>
        <taxon>Echinostomata</taxon>
        <taxon>Echinostomatoidea</taxon>
        <taxon>Echinostomatidae</taxon>
        <taxon>Echinostoma</taxon>
    </lineage>
</organism>
<evidence type="ECO:0000313" key="2">
    <source>
        <dbReference type="Proteomes" id="UP000272942"/>
    </source>
</evidence>
<dbReference type="AlphaFoldDB" id="A0A183ARV2"/>
<dbReference type="WBParaSite" id="ECPE_0000971801-mRNA-1">
    <property type="protein sequence ID" value="ECPE_0000971801-mRNA-1"/>
    <property type="gene ID" value="ECPE_0000971801"/>
</dbReference>
<accession>A0A183ARV2</accession>
<gene>
    <name evidence="1" type="ORF">ECPE_LOCUS9687</name>
</gene>
<reference evidence="1 2" key="2">
    <citation type="submission" date="2018-11" db="EMBL/GenBank/DDBJ databases">
        <authorList>
            <consortium name="Pathogen Informatics"/>
        </authorList>
    </citation>
    <scope>NUCLEOTIDE SEQUENCE [LARGE SCALE GENOMIC DNA]</scope>
    <source>
        <strain evidence="1 2">Egypt</strain>
    </source>
</reference>
<evidence type="ECO:0000313" key="3">
    <source>
        <dbReference type="WBParaSite" id="ECPE_0000971801-mRNA-1"/>
    </source>
</evidence>
<keyword evidence="2" id="KW-1185">Reference proteome</keyword>
<proteinExistence type="predicted"/>
<dbReference type="Proteomes" id="UP000272942">
    <property type="component" value="Unassembled WGS sequence"/>
</dbReference>